<keyword evidence="4" id="KW-1185">Reference proteome</keyword>
<keyword evidence="2" id="KW-0732">Signal</keyword>
<sequence length="76" mass="7294">MSLKLIGIPFIAAAGVAVGLAVTPVADASVDPCRSAVSTSRCLGPQGIDGFQVPSSGGGGAQNGPYGSWGAIPPIG</sequence>
<dbReference type="OrthoDB" id="4753063at2"/>
<evidence type="ECO:0000256" key="1">
    <source>
        <dbReference type="SAM" id="MobiDB-lite"/>
    </source>
</evidence>
<proteinExistence type="predicted"/>
<evidence type="ECO:0000313" key="3">
    <source>
        <dbReference type="EMBL" id="OFJ51782.1"/>
    </source>
</evidence>
<dbReference type="EMBL" id="MCHX01000056">
    <property type="protein sequence ID" value="OFJ51782.1"/>
    <property type="molecule type" value="Genomic_DNA"/>
</dbReference>
<name>A0A1E8PZL0_9MYCO</name>
<dbReference type="AlphaFoldDB" id="A0A1E8PZL0"/>
<feature type="signal peptide" evidence="2">
    <location>
        <begin position="1"/>
        <end position="28"/>
    </location>
</feature>
<reference evidence="3 4" key="1">
    <citation type="submission" date="2016-09" db="EMBL/GenBank/DDBJ databases">
        <title>genome sequence of Mycobacterium sp. 739 SCH.</title>
        <authorList>
            <person name="Greninger A.L."/>
            <person name="Qin X."/>
            <person name="Jerome K."/>
            <person name="Vora S."/>
            <person name="Quinn K."/>
        </authorList>
    </citation>
    <scope>NUCLEOTIDE SEQUENCE [LARGE SCALE GENOMIC DNA]</scope>
    <source>
        <strain evidence="3 4">SCH</strain>
    </source>
</reference>
<comment type="caution">
    <text evidence="3">The sequence shown here is derived from an EMBL/GenBank/DDBJ whole genome shotgun (WGS) entry which is preliminary data.</text>
</comment>
<organism evidence="3 4">
    <name type="scientific">Mycolicibacterium grossiae</name>
    <dbReference type="NCBI Taxonomy" id="1552759"/>
    <lineage>
        <taxon>Bacteria</taxon>
        <taxon>Bacillati</taxon>
        <taxon>Actinomycetota</taxon>
        <taxon>Actinomycetes</taxon>
        <taxon>Mycobacteriales</taxon>
        <taxon>Mycobacteriaceae</taxon>
        <taxon>Mycolicibacterium</taxon>
    </lineage>
</organism>
<feature type="region of interest" description="Disordered" evidence="1">
    <location>
        <begin position="53"/>
        <end position="76"/>
    </location>
</feature>
<feature type="chain" id="PRO_5030026995" evidence="2">
    <location>
        <begin position="29"/>
        <end position="76"/>
    </location>
</feature>
<protein>
    <submittedName>
        <fullName evidence="3">Uncharacterized protein</fullName>
    </submittedName>
</protein>
<accession>A0A1E8PZL0</accession>
<dbReference type="RefSeq" id="WP_070355003.1">
    <property type="nucleotide sequence ID" value="NZ_CP043474.1"/>
</dbReference>
<gene>
    <name evidence="3" type="ORF">BEL07_20990</name>
</gene>
<evidence type="ECO:0000256" key="2">
    <source>
        <dbReference type="SAM" id="SignalP"/>
    </source>
</evidence>
<evidence type="ECO:0000313" key="4">
    <source>
        <dbReference type="Proteomes" id="UP000178953"/>
    </source>
</evidence>
<dbReference type="Proteomes" id="UP000178953">
    <property type="component" value="Unassembled WGS sequence"/>
</dbReference>